<evidence type="ECO:0000256" key="2">
    <source>
        <dbReference type="ARBA" id="ARBA00022649"/>
    </source>
</evidence>
<dbReference type="PANTHER" id="PTHR33755:SF5">
    <property type="entry name" value="TYPE II TOXIN-ANTITOXIN SYSTEM RELE_PARE FAMILY TOXIN"/>
    <property type="match status" value="1"/>
</dbReference>
<evidence type="ECO:0000256" key="1">
    <source>
        <dbReference type="ARBA" id="ARBA00006226"/>
    </source>
</evidence>
<gene>
    <name evidence="3" type="ORF">OMM_14086</name>
</gene>
<accession>A0A1V1NSJ8</accession>
<sequence length="98" mass="11400">MKIIWSPLAIDRVSEIADYIAKDKPYAAKNWINNIFLKVKSLELSPEMGRVVPEVNNSQFREIIFGKYRVIYRLENNQISILTVRHGMQLLPLDEILA</sequence>
<dbReference type="InterPro" id="IPR007712">
    <property type="entry name" value="RelE/ParE_toxin"/>
</dbReference>
<keyword evidence="2" id="KW-1277">Toxin-antitoxin system</keyword>
<dbReference type="PANTHER" id="PTHR33755">
    <property type="entry name" value="TOXIN PARE1-RELATED"/>
    <property type="match status" value="1"/>
</dbReference>
<protein>
    <submittedName>
        <fullName evidence="3">Plasmid stabilization system protein</fullName>
    </submittedName>
</protein>
<comment type="similarity">
    <text evidence="1">Belongs to the RelE toxin family.</text>
</comment>
<dbReference type="Proteomes" id="UP000189670">
    <property type="component" value="Unassembled WGS sequence"/>
</dbReference>
<evidence type="ECO:0000313" key="3">
    <source>
        <dbReference type="EMBL" id="ETR65545.1"/>
    </source>
</evidence>
<name>A0A1V1NSJ8_9BACT</name>
<dbReference type="EMBL" id="ATBP01002721">
    <property type="protein sequence ID" value="ETR65545.1"/>
    <property type="molecule type" value="Genomic_DNA"/>
</dbReference>
<dbReference type="Gene3D" id="3.30.2310.20">
    <property type="entry name" value="RelE-like"/>
    <property type="match status" value="1"/>
</dbReference>
<dbReference type="AlphaFoldDB" id="A0A1V1NSJ8"/>
<dbReference type="Pfam" id="PF05016">
    <property type="entry name" value="ParE_toxin"/>
    <property type="match status" value="1"/>
</dbReference>
<reference evidence="4" key="1">
    <citation type="submission" date="2012-11" db="EMBL/GenBank/DDBJ databases">
        <authorList>
            <person name="Lucero-Rivera Y.E."/>
            <person name="Tovar-Ramirez D."/>
        </authorList>
    </citation>
    <scope>NUCLEOTIDE SEQUENCE [LARGE SCALE GENOMIC DNA]</scope>
    <source>
        <strain evidence="4">Araruama</strain>
    </source>
</reference>
<proteinExistence type="inferred from homology"/>
<comment type="caution">
    <text evidence="3">The sequence shown here is derived from an EMBL/GenBank/DDBJ whole genome shotgun (WGS) entry which is preliminary data.</text>
</comment>
<dbReference type="InterPro" id="IPR051803">
    <property type="entry name" value="TA_system_RelE-like_toxin"/>
</dbReference>
<dbReference type="SUPFAM" id="SSF143011">
    <property type="entry name" value="RelE-like"/>
    <property type="match status" value="1"/>
</dbReference>
<evidence type="ECO:0000313" key="4">
    <source>
        <dbReference type="Proteomes" id="UP000189670"/>
    </source>
</evidence>
<dbReference type="InterPro" id="IPR035093">
    <property type="entry name" value="RelE/ParE_toxin_dom_sf"/>
</dbReference>
<organism evidence="3 4">
    <name type="scientific">Candidatus Magnetoglobus multicellularis str. Araruama</name>
    <dbReference type="NCBI Taxonomy" id="890399"/>
    <lineage>
        <taxon>Bacteria</taxon>
        <taxon>Pseudomonadati</taxon>
        <taxon>Thermodesulfobacteriota</taxon>
        <taxon>Desulfobacteria</taxon>
        <taxon>Desulfobacterales</taxon>
        <taxon>Desulfobacteraceae</taxon>
        <taxon>Candidatus Magnetoglobus</taxon>
    </lineage>
</organism>